<protein>
    <submittedName>
        <fullName evidence="9">Serine/threonine protein kinase</fullName>
    </submittedName>
</protein>
<dbReference type="Gene3D" id="3.30.200.20">
    <property type="entry name" value="Phosphorylase Kinase, domain 1"/>
    <property type="match status" value="1"/>
</dbReference>
<feature type="transmembrane region" description="Helical" evidence="7">
    <location>
        <begin position="493"/>
        <end position="518"/>
    </location>
</feature>
<feature type="transmembrane region" description="Helical" evidence="7">
    <location>
        <begin position="587"/>
        <end position="603"/>
    </location>
</feature>
<feature type="domain" description="Protein kinase" evidence="8">
    <location>
        <begin position="7"/>
        <end position="257"/>
    </location>
</feature>
<organism evidence="9 10">
    <name type="scientific">Bowdeniella nasicola</name>
    <dbReference type="NCBI Taxonomy" id="208480"/>
    <lineage>
        <taxon>Bacteria</taxon>
        <taxon>Bacillati</taxon>
        <taxon>Actinomycetota</taxon>
        <taxon>Actinomycetes</taxon>
        <taxon>Actinomycetales</taxon>
        <taxon>Actinomycetaceae</taxon>
        <taxon>Bowdeniella</taxon>
    </lineage>
</organism>
<evidence type="ECO:0000256" key="6">
    <source>
        <dbReference type="SAM" id="MobiDB-lite"/>
    </source>
</evidence>
<keyword evidence="2 5" id="KW-0547">Nucleotide-binding</keyword>
<dbReference type="CDD" id="cd14014">
    <property type="entry name" value="STKc_PknB_like"/>
    <property type="match status" value="1"/>
</dbReference>
<keyword evidence="7" id="KW-1133">Transmembrane helix</keyword>
<keyword evidence="1" id="KW-0808">Transferase</keyword>
<proteinExistence type="predicted"/>
<evidence type="ECO:0000256" key="3">
    <source>
        <dbReference type="ARBA" id="ARBA00022777"/>
    </source>
</evidence>
<dbReference type="EMBL" id="FNQV01000006">
    <property type="protein sequence ID" value="SEA22831.1"/>
    <property type="molecule type" value="Genomic_DNA"/>
</dbReference>
<feature type="compositionally biased region" description="Basic and acidic residues" evidence="6">
    <location>
        <begin position="362"/>
        <end position="371"/>
    </location>
</feature>
<keyword evidence="7" id="KW-0812">Transmembrane</keyword>
<sequence length="670" mass="68188">MEEFGGYYLGEQIGSGGMGRVYRALDADGRNVAVKILHPAISADPKARARLAREVATLHRVRGAGVARVLDAEVDDTEAFVVTELIDGPTLQDDVENWGAFTMDELAGLASGLKRALEQIHAAGVVHRDLKPSNVMMDSTGPVLIDFGIAQVADDARFTATGLVTGTAGYLDPEALLGKDPSPAGDWWSWAAVLCFAGTGRAPYGSGPTPGIIARVHSEEVDTAGLPEAVADVLRRALAVSPLDRPSPATVLATIYAAAEAGDDGSIAEAENTRQVLVTEHLAAAREQLAAGDNGADPRFAPGAAGAAGAASAAGAAGTAAGAGIIPPPPPSVGASPGGLGGPSPMTGAADAVTQQVPALGSDRDSGEAGRADGFGGSGVAGGATEQLGVHEGYGAVGERGGAGPQRESIFAANSEPATQVLPAGGGRDATRAYPAAPGYGGELDSLGPAEVGPPGPAAVDGQLPMGPRPLSAPHPWTSIAALIGLSGLSLRWPGWVLVGVLIWMFITGIVGQGMRAHAYSVWRYGRRASDGVMIAGRALWHTVAHAFAALWHVVIAVIILSIAYLLGTSSIADVGSGWASAGTDPVASAISMAVVMTALWWQPSYAAGREATRRAISLAFPGFYWRALLALALIGLAGILLMVTLGTPATANWAPLSSIDSWLQQRLFG</sequence>
<dbReference type="PANTHER" id="PTHR43289">
    <property type="entry name" value="MITOGEN-ACTIVATED PROTEIN KINASE KINASE KINASE 20-RELATED"/>
    <property type="match status" value="1"/>
</dbReference>
<feature type="compositionally biased region" description="Gly residues" evidence="6">
    <location>
        <begin position="373"/>
        <end position="382"/>
    </location>
</feature>
<feature type="transmembrane region" description="Helical" evidence="7">
    <location>
        <begin position="539"/>
        <end position="567"/>
    </location>
</feature>
<keyword evidence="9" id="KW-0723">Serine/threonine-protein kinase</keyword>
<evidence type="ECO:0000313" key="9">
    <source>
        <dbReference type="EMBL" id="SEA22831.1"/>
    </source>
</evidence>
<dbReference type="InterPro" id="IPR017441">
    <property type="entry name" value="Protein_kinase_ATP_BS"/>
</dbReference>
<reference evidence="10" key="1">
    <citation type="submission" date="2016-10" db="EMBL/GenBank/DDBJ databases">
        <authorList>
            <person name="Varghese N."/>
            <person name="Submissions S."/>
        </authorList>
    </citation>
    <scope>NUCLEOTIDE SEQUENCE [LARGE SCALE GENOMIC DNA]</scope>
    <source>
        <strain evidence="10">KPR-1</strain>
    </source>
</reference>
<dbReference type="InterPro" id="IPR011009">
    <property type="entry name" value="Kinase-like_dom_sf"/>
</dbReference>
<keyword evidence="10" id="KW-1185">Reference proteome</keyword>
<dbReference type="Pfam" id="PF00069">
    <property type="entry name" value="Pkinase"/>
    <property type="match status" value="1"/>
</dbReference>
<dbReference type="InterPro" id="IPR008271">
    <property type="entry name" value="Ser/Thr_kinase_AS"/>
</dbReference>
<evidence type="ECO:0000259" key="8">
    <source>
        <dbReference type="PROSITE" id="PS50011"/>
    </source>
</evidence>
<feature type="binding site" evidence="5">
    <location>
        <position position="35"/>
    </location>
    <ligand>
        <name>ATP</name>
        <dbReference type="ChEBI" id="CHEBI:30616"/>
    </ligand>
</feature>
<dbReference type="InterPro" id="IPR000719">
    <property type="entry name" value="Prot_kinase_dom"/>
</dbReference>
<dbReference type="PANTHER" id="PTHR43289:SF34">
    <property type="entry name" value="SERINE_THREONINE-PROTEIN KINASE YBDM-RELATED"/>
    <property type="match status" value="1"/>
</dbReference>
<dbReference type="Gene3D" id="1.10.510.10">
    <property type="entry name" value="Transferase(Phosphotransferase) domain 1"/>
    <property type="match status" value="1"/>
</dbReference>
<keyword evidence="7" id="KW-0472">Membrane</keyword>
<dbReference type="GO" id="GO:0004674">
    <property type="term" value="F:protein serine/threonine kinase activity"/>
    <property type="evidence" value="ECO:0007669"/>
    <property type="project" value="UniProtKB-KW"/>
</dbReference>
<dbReference type="AlphaFoldDB" id="A0A1H3ZHF3"/>
<evidence type="ECO:0000256" key="7">
    <source>
        <dbReference type="SAM" id="Phobius"/>
    </source>
</evidence>
<evidence type="ECO:0000313" key="10">
    <source>
        <dbReference type="Proteomes" id="UP000199288"/>
    </source>
</evidence>
<feature type="region of interest" description="Disordered" evidence="6">
    <location>
        <begin position="414"/>
        <end position="467"/>
    </location>
</feature>
<evidence type="ECO:0000256" key="1">
    <source>
        <dbReference type="ARBA" id="ARBA00022679"/>
    </source>
</evidence>
<dbReference type="SMART" id="SM00220">
    <property type="entry name" value="S_TKc"/>
    <property type="match status" value="1"/>
</dbReference>
<dbReference type="SUPFAM" id="SSF56112">
    <property type="entry name" value="Protein kinase-like (PK-like)"/>
    <property type="match status" value="1"/>
</dbReference>
<dbReference type="PROSITE" id="PS00108">
    <property type="entry name" value="PROTEIN_KINASE_ST"/>
    <property type="match status" value="1"/>
</dbReference>
<dbReference type="GO" id="GO:0005524">
    <property type="term" value="F:ATP binding"/>
    <property type="evidence" value="ECO:0007669"/>
    <property type="project" value="UniProtKB-UniRule"/>
</dbReference>
<dbReference type="Proteomes" id="UP000199288">
    <property type="component" value="Unassembled WGS sequence"/>
</dbReference>
<evidence type="ECO:0000256" key="2">
    <source>
        <dbReference type="ARBA" id="ARBA00022741"/>
    </source>
</evidence>
<dbReference type="RefSeq" id="WP_092563439.1">
    <property type="nucleotide sequence ID" value="NZ_FNQV01000006.1"/>
</dbReference>
<feature type="transmembrane region" description="Helical" evidence="7">
    <location>
        <begin position="624"/>
        <end position="646"/>
    </location>
</feature>
<evidence type="ECO:0000256" key="5">
    <source>
        <dbReference type="PROSITE-ProRule" id="PRU10141"/>
    </source>
</evidence>
<name>A0A1H3ZHF3_9ACTO</name>
<dbReference type="PROSITE" id="PS50011">
    <property type="entry name" value="PROTEIN_KINASE_DOM"/>
    <property type="match status" value="1"/>
</dbReference>
<keyword evidence="3 9" id="KW-0418">Kinase</keyword>
<keyword evidence="4 5" id="KW-0067">ATP-binding</keyword>
<dbReference type="PROSITE" id="PS00107">
    <property type="entry name" value="PROTEIN_KINASE_ATP"/>
    <property type="match status" value="1"/>
</dbReference>
<feature type="region of interest" description="Disordered" evidence="6">
    <location>
        <begin position="320"/>
        <end position="384"/>
    </location>
</feature>
<dbReference type="OrthoDB" id="9762169at2"/>
<accession>A0A1H3ZHF3</accession>
<evidence type="ECO:0000256" key="4">
    <source>
        <dbReference type="ARBA" id="ARBA00022840"/>
    </source>
</evidence>
<gene>
    <name evidence="9" type="ORF">SAMN02910418_01145</name>
</gene>